<dbReference type="EMBL" id="NWBP01000010">
    <property type="protein sequence ID" value="PCC83614.1"/>
    <property type="molecule type" value="Genomic_DNA"/>
</dbReference>
<gene>
    <name evidence="2" type="ORF">COM45_02370</name>
</gene>
<organism evidence="2 3">
    <name type="scientific">Corynebacterium accolens</name>
    <dbReference type="NCBI Taxonomy" id="38284"/>
    <lineage>
        <taxon>Bacteria</taxon>
        <taxon>Bacillati</taxon>
        <taxon>Actinomycetota</taxon>
        <taxon>Actinomycetes</taxon>
        <taxon>Mycobacteriales</taxon>
        <taxon>Corynebacteriaceae</taxon>
        <taxon>Corynebacterium</taxon>
    </lineage>
</organism>
<name>A0A2A4AMJ7_9CORY</name>
<proteinExistence type="predicted"/>
<dbReference type="Proteomes" id="UP000218690">
    <property type="component" value="Unassembled WGS sequence"/>
</dbReference>
<keyword evidence="2" id="KW-0255">Endonuclease</keyword>
<evidence type="ECO:0000313" key="2">
    <source>
        <dbReference type="EMBL" id="PCC83614.1"/>
    </source>
</evidence>
<dbReference type="Pfam" id="PF09509">
    <property type="entry name" value="Hypoth_Ymh"/>
    <property type="match status" value="1"/>
</dbReference>
<dbReference type="GO" id="GO:0004519">
    <property type="term" value="F:endonuclease activity"/>
    <property type="evidence" value="ECO:0007669"/>
    <property type="project" value="UniProtKB-KW"/>
</dbReference>
<protein>
    <submittedName>
        <fullName evidence="2">Restriction endonuclease</fullName>
    </submittedName>
</protein>
<keyword evidence="2" id="KW-0540">Nuclease</keyword>
<comment type="caution">
    <text evidence="2">The sequence shown here is derived from an EMBL/GenBank/DDBJ whole genome shotgun (WGS) entry which is preliminary data.</text>
</comment>
<reference evidence="2 3" key="1">
    <citation type="submission" date="2017-09" db="EMBL/GenBank/DDBJ databases">
        <title>Draft Genome Sequence of Corynebacterium accolens AH4003.</title>
        <authorList>
            <person name="Chen Y."/>
            <person name="Oosthuysen W.F."/>
            <person name="Kelley S."/>
            <person name="Horswill A."/>
        </authorList>
    </citation>
    <scope>NUCLEOTIDE SEQUENCE [LARGE SCALE GENOMIC DNA]</scope>
    <source>
        <strain evidence="2 3">AH4003</strain>
    </source>
</reference>
<feature type="domain" description="Conserved hypothetical protein CHP02391" evidence="1">
    <location>
        <begin position="132"/>
        <end position="256"/>
    </location>
</feature>
<dbReference type="InterPro" id="IPR012654">
    <property type="entry name" value="CHP02391"/>
</dbReference>
<keyword evidence="2" id="KW-0378">Hydrolase</keyword>
<dbReference type="AlphaFoldDB" id="A0A2A4AMJ7"/>
<evidence type="ECO:0000313" key="3">
    <source>
        <dbReference type="Proteomes" id="UP000218690"/>
    </source>
</evidence>
<accession>A0A2A4AMJ7</accession>
<evidence type="ECO:0000259" key="1">
    <source>
        <dbReference type="Pfam" id="PF09509"/>
    </source>
</evidence>
<sequence>MFLVGVSEQFSPAMSAPIRHNGGMAELDPEWAINEIDAFLQVTEKVVPDMGPGIAYLGTVMSGSPTEAAARAHVVEMILDRALPGWRQGLPVQDKEYSWLRDQASRAKTVLERRSELAEKLGDNTPDLDAANLHPWAWENGKGYWNHGHYHQAVMQAAIRINAETQAKLNRLDISETALFNEAFSLHDPKRNVPRLRLMENDGSKTFENLHRGARAFAEGLYAAIRNPGMHVPHDGGEEQVALEQLAAFSLLARWVDKATVLEG</sequence>